<keyword evidence="3" id="KW-1185">Reference proteome</keyword>
<reference evidence="2 3" key="1">
    <citation type="submission" date="2019-01" db="EMBL/GenBank/DDBJ databases">
        <title>Ktedonosporobacter rubrisoli SCAWS-G2.</title>
        <authorList>
            <person name="Huang Y."/>
            <person name="Yan B."/>
        </authorList>
    </citation>
    <scope>NUCLEOTIDE SEQUENCE [LARGE SCALE GENOMIC DNA]</scope>
    <source>
        <strain evidence="2 3">SCAWS-G2</strain>
    </source>
</reference>
<feature type="domain" description="Beta-lactamase-related" evidence="1">
    <location>
        <begin position="15"/>
        <end position="331"/>
    </location>
</feature>
<dbReference type="GO" id="GO:0016787">
    <property type="term" value="F:hydrolase activity"/>
    <property type="evidence" value="ECO:0007669"/>
    <property type="project" value="UniProtKB-KW"/>
</dbReference>
<gene>
    <name evidence="2" type="ORF">EPA93_25505</name>
</gene>
<dbReference type="InterPro" id="IPR012338">
    <property type="entry name" value="Beta-lactam/transpept-like"/>
</dbReference>
<dbReference type="AlphaFoldDB" id="A0A4P6JUX8"/>
<protein>
    <submittedName>
        <fullName evidence="2">Class A beta-lactamase-related serine hydrolase</fullName>
    </submittedName>
</protein>
<keyword evidence="2" id="KW-0378">Hydrolase</keyword>
<dbReference type="Pfam" id="PF00144">
    <property type="entry name" value="Beta-lactamase"/>
    <property type="match status" value="1"/>
</dbReference>
<dbReference type="InterPro" id="IPR001466">
    <property type="entry name" value="Beta-lactam-related"/>
</dbReference>
<dbReference type="SUPFAM" id="SSF56601">
    <property type="entry name" value="beta-lactamase/transpeptidase-like"/>
    <property type="match status" value="1"/>
</dbReference>
<organism evidence="2 3">
    <name type="scientific">Ktedonosporobacter rubrisoli</name>
    <dbReference type="NCBI Taxonomy" id="2509675"/>
    <lineage>
        <taxon>Bacteria</taxon>
        <taxon>Bacillati</taxon>
        <taxon>Chloroflexota</taxon>
        <taxon>Ktedonobacteria</taxon>
        <taxon>Ktedonobacterales</taxon>
        <taxon>Ktedonosporobacteraceae</taxon>
        <taxon>Ktedonosporobacter</taxon>
    </lineage>
</organism>
<sequence length="455" mass="50147">MATPNDLVRRTLAGVQQHIAELATRLQVPGVAVGLLHQGEEAWTSYGVTRIDNLQPITPETLFQVASITKPVVASVIMRLAEMNKLDVKAPIRRYIPDLHLADENVAQQVTCMHLLTHTAGWVGDLWLDTGEDSDALAKYVNHLGTLSQEYPLGEVYSYNNVGFSLLGRVIEVVTGQAFERAMQHFLFDPLEMTQTSFLPGETMTKHRTIGHEVWDGVLKIVPGDAQFRSTYPAGGMVTSVADLLRFARFHLGQGITRNGTRLLSEEAIAAMQKPYFARSQGWIGLAWEIDDLNGMRAIGHGGITSGQVSSLQLLPERQFALAILTNGSRGSALIAELVPWLRLHILGLVEPLPTFLGMTREDLASYEGVYDSSLSRTEVRLVDEGLVIISQFKGGYPTRETPGGPPQPPRRIAFCGKDRVVILEPPWKGSQLTFIRKPDGAIGYLQTGHLLRKI</sequence>
<dbReference type="OrthoDB" id="119951at2"/>
<name>A0A4P6JUX8_KTERU</name>
<evidence type="ECO:0000259" key="1">
    <source>
        <dbReference type="Pfam" id="PF00144"/>
    </source>
</evidence>
<dbReference type="Proteomes" id="UP000290365">
    <property type="component" value="Chromosome"/>
</dbReference>
<accession>A0A4P6JUX8</accession>
<proteinExistence type="predicted"/>
<dbReference type="InterPro" id="IPR050491">
    <property type="entry name" value="AmpC-like"/>
</dbReference>
<dbReference type="KEGG" id="kbs:EPA93_25505"/>
<evidence type="ECO:0000313" key="2">
    <source>
        <dbReference type="EMBL" id="QBD79153.1"/>
    </source>
</evidence>
<dbReference type="PANTHER" id="PTHR46825:SF9">
    <property type="entry name" value="BETA-LACTAMASE-RELATED DOMAIN-CONTAINING PROTEIN"/>
    <property type="match status" value="1"/>
</dbReference>
<evidence type="ECO:0000313" key="3">
    <source>
        <dbReference type="Proteomes" id="UP000290365"/>
    </source>
</evidence>
<dbReference type="EMBL" id="CP035758">
    <property type="protein sequence ID" value="QBD79153.1"/>
    <property type="molecule type" value="Genomic_DNA"/>
</dbReference>
<dbReference type="PANTHER" id="PTHR46825">
    <property type="entry name" value="D-ALANYL-D-ALANINE-CARBOXYPEPTIDASE/ENDOPEPTIDASE AMPH"/>
    <property type="match status" value="1"/>
</dbReference>
<dbReference type="RefSeq" id="WP_129890206.1">
    <property type="nucleotide sequence ID" value="NZ_CP035758.1"/>
</dbReference>
<dbReference type="Gene3D" id="3.40.710.10">
    <property type="entry name" value="DD-peptidase/beta-lactamase superfamily"/>
    <property type="match status" value="1"/>
</dbReference>